<dbReference type="PANTHER" id="PTHR46780">
    <property type="entry name" value="PROTEIN EVA-1"/>
    <property type="match status" value="1"/>
</dbReference>
<dbReference type="Pfam" id="PF02140">
    <property type="entry name" value="SUEL_Lectin"/>
    <property type="match status" value="1"/>
</dbReference>
<proteinExistence type="predicted"/>
<feature type="region of interest" description="Disordered" evidence="3">
    <location>
        <begin position="1"/>
        <end position="22"/>
    </location>
</feature>
<evidence type="ECO:0000259" key="4">
    <source>
        <dbReference type="PROSITE" id="PS50228"/>
    </source>
</evidence>
<evidence type="ECO:0000256" key="1">
    <source>
        <dbReference type="ARBA" id="ARBA00022734"/>
    </source>
</evidence>
<dbReference type="GO" id="GO:0030246">
    <property type="term" value="F:carbohydrate binding"/>
    <property type="evidence" value="ECO:0007669"/>
    <property type="project" value="UniProtKB-KW"/>
</dbReference>
<reference evidence="5" key="1">
    <citation type="submission" date="2025-08" db="UniProtKB">
        <authorList>
            <consortium name="Ensembl"/>
        </authorList>
    </citation>
    <scope>IDENTIFICATION</scope>
</reference>
<dbReference type="CDD" id="cd22828">
    <property type="entry name" value="Gal_Rha_Lectin_EVA1_EVA1C_rpt1"/>
    <property type="match status" value="1"/>
</dbReference>
<dbReference type="Ensembl" id="ENSPMET00000035195.1">
    <property type="protein sequence ID" value="ENSPMEP00000034587.1"/>
    <property type="gene ID" value="ENSPMEG00000023965.1"/>
</dbReference>
<keyword evidence="2" id="KW-0677">Repeat</keyword>
<evidence type="ECO:0000256" key="2">
    <source>
        <dbReference type="ARBA" id="ARBA00022737"/>
    </source>
</evidence>
<dbReference type="AlphaFoldDB" id="A0A3B3Z4N6"/>
<accession>A0A3B3Z4N6</accession>
<reference evidence="5" key="2">
    <citation type="submission" date="2025-09" db="UniProtKB">
        <authorList>
            <consortium name="Ensembl"/>
        </authorList>
    </citation>
    <scope>IDENTIFICATION</scope>
</reference>
<evidence type="ECO:0000313" key="6">
    <source>
        <dbReference type="Proteomes" id="UP000261480"/>
    </source>
</evidence>
<dbReference type="Proteomes" id="UP000261480">
    <property type="component" value="Unplaced"/>
</dbReference>
<protein>
    <recommendedName>
        <fullName evidence="4">SUEL-type lectin domain-containing protein</fullName>
    </recommendedName>
</protein>
<dbReference type="Gene3D" id="2.60.120.740">
    <property type="match status" value="1"/>
</dbReference>
<feature type="domain" description="SUEL-type lectin" evidence="4">
    <location>
        <begin position="69"/>
        <end position="162"/>
    </location>
</feature>
<keyword evidence="6" id="KW-1185">Reference proteome</keyword>
<sequence length="180" mass="19688">MTASEELLNTHKRQGASTGNTDGRGDFSSVSLCFCETLLSVWSDSKHCLGELHPVTKTWGHHPNHTAHACEGDLLVIKCPSRTSVAVLSAFYGRRVPNKHLCPAPNANITAEEEDTDCTSSTALENARCFPRSCHIPVLAPVFGPDPCPLTTKYLLVKHGCYRWSIAYGFEVVIRPQPAL</sequence>
<keyword evidence="1" id="KW-0430">Lectin</keyword>
<dbReference type="InterPro" id="IPR000922">
    <property type="entry name" value="Lectin_gal-bd_dom"/>
</dbReference>
<organism evidence="5 6">
    <name type="scientific">Poecilia mexicana</name>
    <dbReference type="NCBI Taxonomy" id="48701"/>
    <lineage>
        <taxon>Eukaryota</taxon>
        <taxon>Metazoa</taxon>
        <taxon>Chordata</taxon>
        <taxon>Craniata</taxon>
        <taxon>Vertebrata</taxon>
        <taxon>Euteleostomi</taxon>
        <taxon>Actinopterygii</taxon>
        <taxon>Neopterygii</taxon>
        <taxon>Teleostei</taxon>
        <taxon>Neoteleostei</taxon>
        <taxon>Acanthomorphata</taxon>
        <taxon>Ovalentaria</taxon>
        <taxon>Atherinomorphae</taxon>
        <taxon>Cyprinodontiformes</taxon>
        <taxon>Poeciliidae</taxon>
        <taxon>Poeciliinae</taxon>
        <taxon>Poecilia</taxon>
    </lineage>
</organism>
<dbReference type="InterPro" id="IPR043159">
    <property type="entry name" value="Lectin_gal-bd_sf"/>
</dbReference>
<name>A0A3B3Z4N6_9TELE</name>
<dbReference type="PROSITE" id="PS50228">
    <property type="entry name" value="SUEL_LECTIN"/>
    <property type="match status" value="1"/>
</dbReference>
<evidence type="ECO:0000256" key="3">
    <source>
        <dbReference type="SAM" id="MobiDB-lite"/>
    </source>
</evidence>
<evidence type="ECO:0000313" key="5">
    <source>
        <dbReference type="Ensembl" id="ENSPMEP00000034587.1"/>
    </source>
</evidence>